<dbReference type="EMBL" id="BPQP01000001">
    <property type="protein sequence ID" value="GJD92890.1"/>
    <property type="molecule type" value="Genomic_DNA"/>
</dbReference>
<reference evidence="1" key="1">
    <citation type="journal article" date="2021" name="Front. Microbiol.">
        <title>Comprehensive Comparative Genomics and Phenotyping of Methylobacterium Species.</title>
        <authorList>
            <person name="Alessa O."/>
            <person name="Ogura Y."/>
            <person name="Fujitani Y."/>
            <person name="Takami H."/>
            <person name="Hayashi T."/>
            <person name="Sahin N."/>
            <person name="Tani A."/>
        </authorList>
    </citation>
    <scope>NUCLEOTIDE SEQUENCE</scope>
    <source>
        <strain evidence="1">DSM 19015</strain>
    </source>
</reference>
<evidence type="ECO:0000313" key="1">
    <source>
        <dbReference type="EMBL" id="GJD92890.1"/>
    </source>
</evidence>
<evidence type="ECO:0000313" key="2">
    <source>
        <dbReference type="Proteomes" id="UP001055125"/>
    </source>
</evidence>
<organism evidence="1 2">
    <name type="scientific">Methylobacterium iners</name>
    <dbReference type="NCBI Taxonomy" id="418707"/>
    <lineage>
        <taxon>Bacteria</taxon>
        <taxon>Pseudomonadati</taxon>
        <taxon>Pseudomonadota</taxon>
        <taxon>Alphaproteobacteria</taxon>
        <taxon>Hyphomicrobiales</taxon>
        <taxon>Methylobacteriaceae</taxon>
        <taxon>Methylobacterium</taxon>
    </lineage>
</organism>
<keyword evidence="2" id="KW-1185">Reference proteome</keyword>
<accession>A0ABQ4RRC4</accession>
<dbReference type="Proteomes" id="UP001055125">
    <property type="component" value="Unassembled WGS sequence"/>
</dbReference>
<comment type="caution">
    <text evidence="1">The sequence shown here is derived from an EMBL/GenBank/DDBJ whole genome shotgun (WGS) entry which is preliminary data.</text>
</comment>
<name>A0ABQ4RRC4_9HYPH</name>
<protein>
    <submittedName>
        <fullName evidence="1">Uncharacterized protein</fullName>
    </submittedName>
</protein>
<gene>
    <name evidence="1" type="ORF">OCOJLMKI_0073</name>
</gene>
<sequence length="66" mass="7053">MIDGYTKIVLTIIALSLSALALKPAILPAQAQLNGCGSSSRNPCYIEMSSKGCGAFNDPCYIRMDR</sequence>
<proteinExistence type="predicted"/>
<reference evidence="1" key="2">
    <citation type="submission" date="2021-08" db="EMBL/GenBank/DDBJ databases">
        <authorList>
            <person name="Tani A."/>
            <person name="Ola A."/>
            <person name="Ogura Y."/>
            <person name="Katsura K."/>
            <person name="Hayashi T."/>
        </authorList>
    </citation>
    <scope>NUCLEOTIDE SEQUENCE</scope>
    <source>
        <strain evidence="1">DSM 19015</strain>
    </source>
</reference>